<sequence length="88" mass="9129">MNTATNQKRPQQAEYHHGRSPAAWTGSLVCMLGFIVATVAFVLPGLGDSSTMSPSMPLLGLGAALIAIGAIATLVMKSMGYGNPPRDL</sequence>
<keyword evidence="4" id="KW-1185">Reference proteome</keyword>
<keyword evidence="2" id="KW-0812">Transmembrane</keyword>
<keyword evidence="2" id="KW-1133">Transmembrane helix</keyword>
<organism evidence="3 4">
    <name type="scientific">Luteococcus sanguinis</name>
    <dbReference type="NCBI Taxonomy" id="174038"/>
    <lineage>
        <taxon>Bacteria</taxon>
        <taxon>Bacillati</taxon>
        <taxon>Actinomycetota</taxon>
        <taxon>Actinomycetes</taxon>
        <taxon>Propionibacteriales</taxon>
        <taxon>Propionibacteriaceae</taxon>
        <taxon>Luteococcus</taxon>
    </lineage>
</organism>
<feature type="compositionally biased region" description="Polar residues" evidence="1">
    <location>
        <begin position="1"/>
        <end position="10"/>
    </location>
</feature>
<dbReference type="Proteomes" id="UP001596266">
    <property type="component" value="Unassembled WGS sequence"/>
</dbReference>
<feature type="transmembrane region" description="Helical" evidence="2">
    <location>
        <begin position="55"/>
        <end position="76"/>
    </location>
</feature>
<gene>
    <name evidence="3" type="ORF">ACFP57_11715</name>
</gene>
<dbReference type="RefSeq" id="WP_343886192.1">
    <property type="nucleotide sequence ID" value="NZ_BAAAKI010000013.1"/>
</dbReference>
<protein>
    <submittedName>
        <fullName evidence="3">HGxxPAAW family protein</fullName>
    </submittedName>
</protein>
<comment type="caution">
    <text evidence="3">The sequence shown here is derived from an EMBL/GenBank/DDBJ whole genome shotgun (WGS) entry which is preliminary data.</text>
</comment>
<evidence type="ECO:0000313" key="4">
    <source>
        <dbReference type="Proteomes" id="UP001596266"/>
    </source>
</evidence>
<feature type="transmembrane region" description="Helical" evidence="2">
    <location>
        <begin position="21"/>
        <end position="43"/>
    </location>
</feature>
<accession>A0ABW1X2B3</accession>
<reference evidence="4" key="1">
    <citation type="journal article" date="2019" name="Int. J. Syst. Evol. Microbiol.">
        <title>The Global Catalogue of Microorganisms (GCM) 10K type strain sequencing project: providing services to taxonomists for standard genome sequencing and annotation.</title>
        <authorList>
            <consortium name="The Broad Institute Genomics Platform"/>
            <consortium name="The Broad Institute Genome Sequencing Center for Infectious Disease"/>
            <person name="Wu L."/>
            <person name="Ma J."/>
        </authorList>
    </citation>
    <scope>NUCLEOTIDE SEQUENCE [LARGE SCALE GENOMIC DNA]</scope>
    <source>
        <strain evidence="4">CGMCC 1.15277</strain>
    </source>
</reference>
<name>A0ABW1X2B3_9ACTN</name>
<feature type="region of interest" description="Disordered" evidence="1">
    <location>
        <begin position="1"/>
        <end position="20"/>
    </location>
</feature>
<evidence type="ECO:0000256" key="2">
    <source>
        <dbReference type="SAM" id="Phobius"/>
    </source>
</evidence>
<proteinExistence type="predicted"/>
<dbReference type="EMBL" id="JBHSUA010000021">
    <property type="protein sequence ID" value="MFC6397643.1"/>
    <property type="molecule type" value="Genomic_DNA"/>
</dbReference>
<dbReference type="NCBIfam" id="NF041681">
    <property type="entry name" value="HGxxPAAW"/>
    <property type="match status" value="1"/>
</dbReference>
<evidence type="ECO:0000256" key="1">
    <source>
        <dbReference type="SAM" id="MobiDB-lite"/>
    </source>
</evidence>
<evidence type="ECO:0000313" key="3">
    <source>
        <dbReference type="EMBL" id="MFC6397643.1"/>
    </source>
</evidence>
<keyword evidence="2" id="KW-0472">Membrane</keyword>